<dbReference type="AlphaFoldDB" id="A0A1H8K289"/>
<dbReference type="Proteomes" id="UP000199300">
    <property type="component" value="Unassembled WGS sequence"/>
</dbReference>
<proteinExistence type="predicted"/>
<dbReference type="OrthoDB" id="2970634at2"/>
<gene>
    <name evidence="1" type="ORF">SAMN04488134_102138</name>
</gene>
<accession>A0A1H8K289</accession>
<sequence>MEFDRLKQQQIYFYLNIDDEVQRISQSIKKARIKFYDQSLISSVQATELGVHSVGFNVAKEVVSFVDMVAMLERRIQGLRKKERYAEDYLQSLSDEERSYLVNRYRNQPVGGDLNQIELAFYEEILEIEEAMNHMRNIESEPSTEGMALSNDTLDIDFSSILEMVGV</sequence>
<dbReference type="EMBL" id="FODJ01000002">
    <property type="protein sequence ID" value="SEN86777.1"/>
    <property type="molecule type" value="Genomic_DNA"/>
</dbReference>
<evidence type="ECO:0000313" key="2">
    <source>
        <dbReference type="Proteomes" id="UP000199300"/>
    </source>
</evidence>
<dbReference type="RefSeq" id="WP_091495293.1">
    <property type="nucleotide sequence ID" value="NZ_FODJ01000002.1"/>
</dbReference>
<keyword evidence="2" id="KW-1185">Reference proteome</keyword>
<reference evidence="1 2" key="1">
    <citation type="submission" date="2016-10" db="EMBL/GenBank/DDBJ databases">
        <authorList>
            <person name="de Groot N.N."/>
        </authorList>
    </citation>
    <scope>NUCLEOTIDE SEQUENCE [LARGE SCALE GENOMIC DNA]</scope>
    <source>
        <strain evidence="1 2">CGMCC 1.10434</strain>
    </source>
</reference>
<dbReference type="STRING" id="872970.SAMN04488134_102138"/>
<protein>
    <submittedName>
        <fullName evidence="1">Uncharacterized protein</fullName>
    </submittedName>
</protein>
<name>A0A1H8K289_9BACI</name>
<organism evidence="1 2">
    <name type="scientific">Amphibacillus marinus</name>
    <dbReference type="NCBI Taxonomy" id="872970"/>
    <lineage>
        <taxon>Bacteria</taxon>
        <taxon>Bacillati</taxon>
        <taxon>Bacillota</taxon>
        <taxon>Bacilli</taxon>
        <taxon>Bacillales</taxon>
        <taxon>Bacillaceae</taxon>
        <taxon>Amphibacillus</taxon>
    </lineage>
</organism>
<evidence type="ECO:0000313" key="1">
    <source>
        <dbReference type="EMBL" id="SEN86777.1"/>
    </source>
</evidence>